<proteinExistence type="predicted"/>
<dbReference type="Proteomes" id="UP000091820">
    <property type="component" value="Unassembled WGS sequence"/>
</dbReference>
<keyword evidence="1" id="KW-0472">Membrane</keyword>
<organism evidence="2 3">
    <name type="scientific">Glossina brevipalpis</name>
    <dbReference type="NCBI Taxonomy" id="37001"/>
    <lineage>
        <taxon>Eukaryota</taxon>
        <taxon>Metazoa</taxon>
        <taxon>Ecdysozoa</taxon>
        <taxon>Arthropoda</taxon>
        <taxon>Hexapoda</taxon>
        <taxon>Insecta</taxon>
        <taxon>Pterygota</taxon>
        <taxon>Neoptera</taxon>
        <taxon>Endopterygota</taxon>
        <taxon>Diptera</taxon>
        <taxon>Brachycera</taxon>
        <taxon>Muscomorpha</taxon>
        <taxon>Hippoboscoidea</taxon>
        <taxon>Glossinidae</taxon>
        <taxon>Glossina</taxon>
    </lineage>
</organism>
<evidence type="ECO:0000256" key="1">
    <source>
        <dbReference type="SAM" id="Phobius"/>
    </source>
</evidence>
<protein>
    <submittedName>
        <fullName evidence="2">Uncharacterized protein</fullName>
    </submittedName>
</protein>
<dbReference type="AlphaFoldDB" id="A0A1A9WT67"/>
<name>A0A1A9WT67_9MUSC</name>
<evidence type="ECO:0000313" key="2">
    <source>
        <dbReference type="EnsemblMetazoa" id="GBRI031032-PA"/>
    </source>
</evidence>
<accession>A0A1A9WT67</accession>
<reference evidence="3" key="1">
    <citation type="submission" date="2014-03" db="EMBL/GenBank/DDBJ databases">
        <authorList>
            <person name="Aksoy S."/>
            <person name="Warren W."/>
            <person name="Wilson R.K."/>
        </authorList>
    </citation>
    <scope>NUCLEOTIDE SEQUENCE [LARGE SCALE GENOMIC DNA]</scope>
    <source>
        <strain evidence="3">IAEA</strain>
    </source>
</reference>
<keyword evidence="3" id="KW-1185">Reference proteome</keyword>
<sequence length="120" mass="13815">MKPSSEKENKRLFVFFMATSGQLIEALICLLKIFILKSLSKLESIPGVYGLRCFKKQSTFSKKKELNRKLTLERQRQLLATIGTVNELVLRKDHLLYTGRKGNIDFYMCQVSSQARALLI</sequence>
<keyword evidence="1" id="KW-0812">Transmembrane</keyword>
<feature type="transmembrane region" description="Helical" evidence="1">
    <location>
        <begin position="12"/>
        <end position="35"/>
    </location>
</feature>
<evidence type="ECO:0000313" key="3">
    <source>
        <dbReference type="Proteomes" id="UP000091820"/>
    </source>
</evidence>
<keyword evidence="1" id="KW-1133">Transmembrane helix</keyword>
<dbReference type="VEuPathDB" id="VectorBase:GBRI031032"/>
<reference evidence="2" key="2">
    <citation type="submission" date="2020-05" db="UniProtKB">
        <authorList>
            <consortium name="EnsemblMetazoa"/>
        </authorList>
    </citation>
    <scope>IDENTIFICATION</scope>
    <source>
        <strain evidence="2">IAEA</strain>
    </source>
</reference>
<dbReference type="EnsemblMetazoa" id="GBRI031032-RA">
    <property type="protein sequence ID" value="GBRI031032-PA"/>
    <property type="gene ID" value="GBRI031032"/>
</dbReference>